<dbReference type="SUPFAM" id="SSF49599">
    <property type="entry name" value="TRAF domain-like"/>
    <property type="match status" value="1"/>
</dbReference>
<dbReference type="OrthoDB" id="9049620at2759"/>
<feature type="zinc finger region" description="TRAF-type" evidence="4">
    <location>
        <begin position="101"/>
        <end position="144"/>
    </location>
</feature>
<dbReference type="SMART" id="SM00184">
    <property type="entry name" value="RING"/>
    <property type="match status" value="1"/>
</dbReference>
<dbReference type="GeneID" id="113116646"/>
<dbReference type="PROSITE" id="PS50145">
    <property type="entry name" value="ZF_TRAF"/>
    <property type="match status" value="1"/>
</dbReference>
<evidence type="ECO:0000256" key="3">
    <source>
        <dbReference type="ARBA" id="ARBA00022833"/>
    </source>
</evidence>
<dbReference type="Pfam" id="PF13923">
    <property type="entry name" value="zf-C3HC4_2"/>
    <property type="match status" value="1"/>
</dbReference>
<dbReference type="GO" id="GO:0043122">
    <property type="term" value="P:regulation of canonical NF-kappaB signal transduction"/>
    <property type="evidence" value="ECO:0007669"/>
    <property type="project" value="TreeGrafter"/>
</dbReference>
<proteinExistence type="predicted"/>
<dbReference type="PANTHER" id="PTHR10131">
    <property type="entry name" value="TNF RECEPTOR ASSOCIATED FACTOR"/>
    <property type="match status" value="1"/>
</dbReference>
<protein>
    <submittedName>
        <fullName evidence="8">RING finger protein 151-like isoform X1</fullName>
    </submittedName>
</protein>
<evidence type="ECO:0000313" key="7">
    <source>
        <dbReference type="Proteomes" id="UP000515129"/>
    </source>
</evidence>
<dbReference type="GO" id="GO:0008270">
    <property type="term" value="F:zinc ion binding"/>
    <property type="evidence" value="ECO:0007669"/>
    <property type="project" value="UniProtKB-KW"/>
</dbReference>
<accession>A0A6P6R4I5</accession>
<sequence length="270" mass="30577">MGYDLERFVGYVNEGLLCCVCRDVLEDPLQAPCEHAFCSSCIHGWLVHHNTCPEDRLPLDISHLRPLFRYMRNDLARLQVRCVFRPQGCEVICTLESVHRHEQQCDYALLNCSNAGCPVKVSRRSLEAHLCVCEYSSRVCASGCGYTILNTEEAQHNCVSELRAELDMLRAELDCKVEEVRQEMESRLDIQRRHMVQKESLLRSEVDELKVPYFSHQQGFVCVASYSQVCVCVCLRKGPAVKSHVRCPRSAGCRESAQTRAGEGGASLTF</sequence>
<dbReference type="InterPro" id="IPR017907">
    <property type="entry name" value="Znf_RING_CS"/>
</dbReference>
<dbReference type="Gene3D" id="3.30.40.10">
    <property type="entry name" value="Zinc/RING finger domain, C3HC4 (zinc finger)"/>
    <property type="match status" value="2"/>
</dbReference>
<dbReference type="PROSITE" id="PS00518">
    <property type="entry name" value="ZF_RING_1"/>
    <property type="match status" value="1"/>
</dbReference>
<keyword evidence="7" id="KW-1185">Reference proteome</keyword>
<evidence type="ECO:0000256" key="4">
    <source>
        <dbReference type="PROSITE-ProRule" id="PRU00207"/>
    </source>
</evidence>
<evidence type="ECO:0000256" key="2">
    <source>
        <dbReference type="ARBA" id="ARBA00022771"/>
    </source>
</evidence>
<keyword evidence="1 4" id="KW-0479">Metal-binding</keyword>
<evidence type="ECO:0000313" key="8">
    <source>
        <dbReference type="RefSeq" id="XP_026140689.1"/>
    </source>
</evidence>
<dbReference type="InterPro" id="IPR013083">
    <property type="entry name" value="Znf_RING/FYVE/PHD"/>
</dbReference>
<evidence type="ECO:0000256" key="1">
    <source>
        <dbReference type="ARBA" id="ARBA00022723"/>
    </source>
</evidence>
<keyword evidence="2 4" id="KW-0863">Zinc-finger</keyword>
<dbReference type="KEGG" id="caua:113116646"/>
<dbReference type="InterPro" id="IPR001293">
    <property type="entry name" value="Znf_TRAF"/>
</dbReference>
<name>A0A6P6R4I5_CARAU</name>
<gene>
    <name evidence="8" type="primary">LOC113116646</name>
</gene>
<organism evidence="7 8">
    <name type="scientific">Carassius auratus</name>
    <name type="common">Goldfish</name>
    <dbReference type="NCBI Taxonomy" id="7957"/>
    <lineage>
        <taxon>Eukaryota</taxon>
        <taxon>Metazoa</taxon>
        <taxon>Chordata</taxon>
        <taxon>Craniata</taxon>
        <taxon>Vertebrata</taxon>
        <taxon>Euteleostomi</taxon>
        <taxon>Actinopterygii</taxon>
        <taxon>Neopterygii</taxon>
        <taxon>Teleostei</taxon>
        <taxon>Ostariophysi</taxon>
        <taxon>Cypriniformes</taxon>
        <taxon>Cyprinidae</taxon>
        <taxon>Cyprininae</taxon>
        <taxon>Carassius</taxon>
    </lineage>
</organism>
<dbReference type="AlphaFoldDB" id="A0A6P6R4I5"/>
<dbReference type="SUPFAM" id="SSF57850">
    <property type="entry name" value="RING/U-box"/>
    <property type="match status" value="1"/>
</dbReference>
<dbReference type="InterPro" id="IPR001841">
    <property type="entry name" value="Znf_RING"/>
</dbReference>
<dbReference type="RefSeq" id="XP_026140689.1">
    <property type="nucleotide sequence ID" value="XM_026284904.1"/>
</dbReference>
<evidence type="ECO:0000259" key="6">
    <source>
        <dbReference type="PROSITE" id="PS50145"/>
    </source>
</evidence>
<dbReference type="PROSITE" id="PS50089">
    <property type="entry name" value="ZF_RING_2"/>
    <property type="match status" value="1"/>
</dbReference>
<reference evidence="8" key="1">
    <citation type="submission" date="2025-08" db="UniProtKB">
        <authorList>
            <consortium name="RefSeq"/>
        </authorList>
    </citation>
    <scope>IDENTIFICATION</scope>
    <source>
        <strain evidence="8">Wakin</strain>
        <tissue evidence="8">Muscle</tissue>
    </source>
</reference>
<evidence type="ECO:0000259" key="5">
    <source>
        <dbReference type="PROSITE" id="PS50089"/>
    </source>
</evidence>
<dbReference type="PANTHER" id="PTHR10131:SF157">
    <property type="entry name" value="RECEPTOR-ASSOCIATED FACTOR, PUTATIVE-RELATED"/>
    <property type="match status" value="1"/>
</dbReference>
<feature type="domain" description="TRAF-type" evidence="6">
    <location>
        <begin position="101"/>
        <end position="144"/>
    </location>
</feature>
<dbReference type="Proteomes" id="UP000515129">
    <property type="component" value="Chromosome 16"/>
</dbReference>
<keyword evidence="3 4" id="KW-0862">Zinc</keyword>
<feature type="domain" description="RING-type" evidence="5">
    <location>
        <begin position="18"/>
        <end position="56"/>
    </location>
</feature>